<gene>
    <name evidence="2" type="ORF">GCM10011529_03650</name>
</gene>
<organism evidence="2 3">
    <name type="scientific">Sandarakinorhabdus glacialis</name>
    <dbReference type="NCBI Taxonomy" id="1614636"/>
    <lineage>
        <taxon>Bacteria</taxon>
        <taxon>Pseudomonadati</taxon>
        <taxon>Pseudomonadota</taxon>
        <taxon>Alphaproteobacteria</taxon>
        <taxon>Sphingomonadales</taxon>
        <taxon>Sphingosinicellaceae</taxon>
        <taxon>Sandarakinorhabdus</taxon>
    </lineage>
</organism>
<sequence>MLGNRHGRHQAGYIKASGYAAAGAVVTSSLPASAATQPFDIDRSFVRFMNDIGGTPSDAGGKVTFTGQDPIIRSHFRVGAAMAMPAMGAALGAAAIWRARTGQGQDLKVDLRESIYNVNPLISGLKLMMQAQGMSPAGDDVPAISSSRPSTACSRKLPSASATPSRSFRSKPATGAIST</sequence>
<dbReference type="Proteomes" id="UP000635071">
    <property type="component" value="Unassembled WGS sequence"/>
</dbReference>
<evidence type="ECO:0000313" key="3">
    <source>
        <dbReference type="Proteomes" id="UP000635071"/>
    </source>
</evidence>
<protein>
    <submittedName>
        <fullName evidence="2">Uncharacterized protein</fullName>
    </submittedName>
</protein>
<reference evidence="2" key="1">
    <citation type="journal article" date="2014" name="Int. J. Syst. Evol. Microbiol.">
        <title>Complete genome sequence of Corynebacterium casei LMG S-19264T (=DSM 44701T), isolated from a smear-ripened cheese.</title>
        <authorList>
            <consortium name="US DOE Joint Genome Institute (JGI-PGF)"/>
            <person name="Walter F."/>
            <person name="Albersmeier A."/>
            <person name="Kalinowski J."/>
            <person name="Ruckert C."/>
        </authorList>
    </citation>
    <scope>NUCLEOTIDE SEQUENCE</scope>
    <source>
        <strain evidence="2">CGMCC 1.15519</strain>
    </source>
</reference>
<feature type="region of interest" description="Disordered" evidence="1">
    <location>
        <begin position="136"/>
        <end position="179"/>
    </location>
</feature>
<name>A0A916ZJI7_9SPHN</name>
<dbReference type="AlphaFoldDB" id="A0A916ZJI7"/>
<keyword evidence="3" id="KW-1185">Reference proteome</keyword>
<feature type="compositionally biased region" description="Polar residues" evidence="1">
    <location>
        <begin position="144"/>
        <end position="153"/>
    </location>
</feature>
<comment type="caution">
    <text evidence="2">The sequence shown here is derived from an EMBL/GenBank/DDBJ whole genome shotgun (WGS) entry which is preliminary data.</text>
</comment>
<reference evidence="2" key="2">
    <citation type="submission" date="2020-09" db="EMBL/GenBank/DDBJ databases">
        <authorList>
            <person name="Sun Q."/>
            <person name="Zhou Y."/>
        </authorList>
    </citation>
    <scope>NUCLEOTIDE SEQUENCE</scope>
    <source>
        <strain evidence="2">CGMCC 1.15519</strain>
    </source>
</reference>
<evidence type="ECO:0000313" key="2">
    <source>
        <dbReference type="EMBL" id="GGE00656.1"/>
    </source>
</evidence>
<dbReference type="EMBL" id="BMJM01000001">
    <property type="protein sequence ID" value="GGE00656.1"/>
    <property type="molecule type" value="Genomic_DNA"/>
</dbReference>
<evidence type="ECO:0000256" key="1">
    <source>
        <dbReference type="SAM" id="MobiDB-lite"/>
    </source>
</evidence>
<proteinExistence type="predicted"/>
<accession>A0A916ZJI7</accession>